<evidence type="ECO:0000259" key="2">
    <source>
        <dbReference type="Pfam" id="PF11867"/>
    </source>
</evidence>
<dbReference type="Gene3D" id="3.40.50.300">
    <property type="entry name" value="P-loop containing nucleotide triphosphate hydrolases"/>
    <property type="match status" value="1"/>
</dbReference>
<accession>A0ABS3AXT9</accession>
<feature type="domain" description="Restriction endonuclease type I HsdR second RecA-like helicase" evidence="3">
    <location>
        <begin position="23"/>
        <end position="84"/>
    </location>
</feature>
<name>A0ABS3AXT9_9BACT</name>
<evidence type="ECO:0000313" key="4">
    <source>
        <dbReference type="EMBL" id="MBN4068155.1"/>
    </source>
</evidence>
<protein>
    <submittedName>
        <fullName evidence="4">Type I restriction endonuclease subunit R</fullName>
    </submittedName>
</protein>
<dbReference type="PANTHER" id="PTHR30195:SF15">
    <property type="entry name" value="TYPE I RESTRICTION ENZYME HINDI ENDONUCLEASE SUBUNIT"/>
    <property type="match status" value="1"/>
</dbReference>
<dbReference type="Pfam" id="PF11867">
    <property type="entry name" value="T1RH-like_C"/>
    <property type="match status" value="1"/>
</dbReference>
<feature type="domain" description="Type I restriction enzyme HindI endonuclease subunit-like C-terminal" evidence="2">
    <location>
        <begin position="115"/>
        <end position="433"/>
    </location>
</feature>
<keyword evidence="4" id="KW-0255">Endonuclease</keyword>
<dbReference type="GO" id="GO:0004519">
    <property type="term" value="F:endonuclease activity"/>
    <property type="evidence" value="ECO:0007669"/>
    <property type="project" value="UniProtKB-KW"/>
</dbReference>
<gene>
    <name evidence="4" type="ORF">JYU06_01325</name>
</gene>
<dbReference type="InterPro" id="IPR055180">
    <property type="entry name" value="HsdR_RecA-like_helicase_dom_2"/>
</dbReference>
<comment type="caution">
    <text evidence="4">The sequence shown here is derived from an EMBL/GenBank/DDBJ whole genome shotgun (WGS) entry which is preliminary data.</text>
</comment>
<dbReference type="InterPro" id="IPR051268">
    <property type="entry name" value="Type-I_R_enzyme_R_subunit"/>
</dbReference>
<dbReference type="InterPro" id="IPR027417">
    <property type="entry name" value="P-loop_NTPase"/>
</dbReference>
<organism evidence="4 5">
    <name type="scientific">Desulfotalea psychrophila</name>
    <dbReference type="NCBI Taxonomy" id="84980"/>
    <lineage>
        <taxon>Bacteria</taxon>
        <taxon>Pseudomonadati</taxon>
        <taxon>Thermodesulfobacteriota</taxon>
        <taxon>Desulfobulbia</taxon>
        <taxon>Desulfobulbales</taxon>
        <taxon>Desulfocapsaceae</taxon>
        <taxon>Desulfotalea</taxon>
    </lineage>
</organism>
<dbReference type="InterPro" id="IPR021810">
    <property type="entry name" value="T1RH-like_C"/>
</dbReference>
<dbReference type="CDD" id="cd18800">
    <property type="entry name" value="SF2_C_EcoR124I-like"/>
    <property type="match status" value="1"/>
</dbReference>
<keyword evidence="1" id="KW-0680">Restriction system</keyword>
<evidence type="ECO:0000256" key="1">
    <source>
        <dbReference type="ARBA" id="ARBA00022747"/>
    </source>
</evidence>
<dbReference type="Proteomes" id="UP000717534">
    <property type="component" value="Unassembled WGS sequence"/>
</dbReference>
<keyword evidence="4" id="KW-0540">Nuclease</keyword>
<keyword evidence="5" id="KW-1185">Reference proteome</keyword>
<proteinExistence type="predicted"/>
<dbReference type="Pfam" id="PF22679">
    <property type="entry name" value="T1R_D3-like"/>
    <property type="match status" value="1"/>
</dbReference>
<evidence type="ECO:0000313" key="5">
    <source>
        <dbReference type="Proteomes" id="UP000717534"/>
    </source>
</evidence>
<sequence length="447" mass="51130">MKTGYEIEAAGGQKTTIGLDLAFKNETHPFRVVFVCAMWLTGFDVPNLATLYLDKPLKAYTLMQAIARANRVYEGKNNGLIVDYCGILKNLREALATFAGGETGGGDSPVPPVKPEEDLLDELAEAIILTKNFVTDRGFKLDSINETSGFEKIAAIRDAKELINQSEETRKRFEILARTVFVKFKACLTIKAVHAYKQEHAVINIVYQKLQEDRAKADISEIIRELHTVVDEAIGLESRETGGDYDNLYDISKIDFAKLKEEFQKSPIKNTTVQSLKKQVEKKLQKMLAKNPLRTDFNTRYQEIIAGDNLEKDRVTIEETFAKLIKFVGELDEEDTRSVREGLNEEYLALFDLLMKKDISKKDRERIKSVARELLDKLKAEKLNVDQWREKELTKVAVKLEIYDFLYDDHTGLPVESYTPEEVEEKTELVFGHIFMQYEDAMHNVYT</sequence>
<evidence type="ECO:0000259" key="3">
    <source>
        <dbReference type="Pfam" id="PF22679"/>
    </source>
</evidence>
<dbReference type="PANTHER" id="PTHR30195">
    <property type="entry name" value="TYPE I SITE-SPECIFIC DEOXYRIBONUCLEASE PROTEIN SUBUNIT M AND R"/>
    <property type="match status" value="1"/>
</dbReference>
<dbReference type="EMBL" id="JAFITO010000005">
    <property type="protein sequence ID" value="MBN4068155.1"/>
    <property type="molecule type" value="Genomic_DNA"/>
</dbReference>
<reference evidence="4 5" key="1">
    <citation type="submission" date="2021-02" db="EMBL/GenBank/DDBJ databases">
        <title>Activity-based single-cell genomes from oceanic crustal fluid captures similar information to metagenomic and metatranscriptomic surveys with orders of magnitude less sampling.</title>
        <authorList>
            <person name="D'Angelo T.S."/>
            <person name="Orcutt B.N."/>
        </authorList>
    </citation>
    <scope>NUCLEOTIDE SEQUENCE [LARGE SCALE GENOMIC DNA]</scope>
    <source>
        <strain evidence="4">AH-315-G02</strain>
    </source>
</reference>
<keyword evidence="4" id="KW-0378">Hydrolase</keyword>